<keyword evidence="13 18" id="KW-0418">Kinase</keyword>
<evidence type="ECO:0000256" key="13">
    <source>
        <dbReference type="ARBA" id="ARBA00022777"/>
    </source>
</evidence>
<evidence type="ECO:0000256" key="15">
    <source>
        <dbReference type="ARBA" id="ARBA00023134"/>
    </source>
</evidence>
<evidence type="ECO:0000256" key="4">
    <source>
        <dbReference type="ARBA" id="ARBA00003889"/>
    </source>
</evidence>
<dbReference type="CDD" id="cd00544">
    <property type="entry name" value="CobU"/>
    <property type="match status" value="1"/>
</dbReference>
<dbReference type="PANTHER" id="PTHR34848">
    <property type="match status" value="1"/>
</dbReference>
<evidence type="ECO:0000256" key="3">
    <source>
        <dbReference type="ARBA" id="ARBA00001522"/>
    </source>
</evidence>
<keyword evidence="19" id="KW-1185">Reference proteome</keyword>
<dbReference type="EC" id="2.7.1.156" evidence="8"/>
<sequence length="226" mass="23407">MPESSPAAPAASISSVGTAPARSILFTGGCRSGKSGLAQHWVESLGPSRVYIATGAARDAEMAERVRRHQAARGAGWRTVEEPWDVCAVLRGCMGQGAGETAAQSVQQHGPQSPPHPVFQSRPHGVLLDCITLWLTNRMLADHDDAAILGGVEELAALLRAASVPVAVVTNEVGWGVVPETPLGRRFRDLSGEANQLLAAACTDVILAVSGLPLAVKGRVPAACAG</sequence>
<keyword evidence="10" id="KW-0169">Cobalamin biosynthesis</keyword>
<organism evidence="18 19">
    <name type="scientific">Nitratidesulfovibrio oxamicus</name>
    <dbReference type="NCBI Taxonomy" id="32016"/>
    <lineage>
        <taxon>Bacteria</taxon>
        <taxon>Pseudomonadati</taxon>
        <taxon>Thermodesulfobacteriota</taxon>
        <taxon>Desulfovibrionia</taxon>
        <taxon>Desulfovibrionales</taxon>
        <taxon>Desulfovibrionaceae</taxon>
        <taxon>Nitratidesulfovibrio</taxon>
    </lineage>
</organism>
<dbReference type="InterPro" id="IPR003203">
    <property type="entry name" value="CobU/CobP"/>
</dbReference>
<evidence type="ECO:0000256" key="1">
    <source>
        <dbReference type="ARBA" id="ARBA00000312"/>
    </source>
</evidence>
<evidence type="ECO:0000256" key="6">
    <source>
        <dbReference type="ARBA" id="ARBA00005159"/>
    </source>
</evidence>
<accession>A0ABS0J5M3</accession>
<keyword evidence="11" id="KW-0808">Transferase</keyword>
<evidence type="ECO:0000256" key="5">
    <source>
        <dbReference type="ARBA" id="ARBA00004692"/>
    </source>
</evidence>
<comment type="pathway">
    <text evidence="5">Cofactor biosynthesis; adenosylcobalamin biosynthesis; adenosylcobalamin from cob(II)yrinate a,c-diamide: step 6/7.</text>
</comment>
<dbReference type="EMBL" id="VRYY01000365">
    <property type="protein sequence ID" value="MBG3877755.1"/>
    <property type="molecule type" value="Genomic_DNA"/>
</dbReference>
<comment type="catalytic activity">
    <reaction evidence="3">
        <text>adenosylcob(III)inamide + GTP = adenosylcob(III)inamide phosphate + GDP + H(+)</text>
        <dbReference type="Rhea" id="RHEA:15765"/>
        <dbReference type="ChEBI" id="CHEBI:2480"/>
        <dbReference type="ChEBI" id="CHEBI:15378"/>
        <dbReference type="ChEBI" id="CHEBI:37565"/>
        <dbReference type="ChEBI" id="CHEBI:58189"/>
        <dbReference type="ChEBI" id="CHEBI:58502"/>
        <dbReference type="EC" id="2.7.1.156"/>
    </reaction>
</comment>
<evidence type="ECO:0000256" key="8">
    <source>
        <dbReference type="ARBA" id="ARBA00012016"/>
    </source>
</evidence>
<dbReference type="EC" id="2.7.7.62" evidence="9"/>
<dbReference type="Gene3D" id="3.40.50.300">
    <property type="entry name" value="P-loop containing nucleotide triphosphate hydrolases"/>
    <property type="match status" value="1"/>
</dbReference>
<dbReference type="SUPFAM" id="SSF52540">
    <property type="entry name" value="P-loop containing nucleoside triphosphate hydrolases"/>
    <property type="match status" value="1"/>
</dbReference>
<evidence type="ECO:0000256" key="16">
    <source>
        <dbReference type="ARBA" id="ARBA00029570"/>
    </source>
</evidence>
<evidence type="ECO:0000256" key="14">
    <source>
        <dbReference type="ARBA" id="ARBA00022840"/>
    </source>
</evidence>
<evidence type="ECO:0000313" key="19">
    <source>
        <dbReference type="Proteomes" id="UP001194469"/>
    </source>
</evidence>
<reference evidence="18 19" key="1">
    <citation type="submission" date="2019-08" db="EMBL/GenBank/DDBJ databases">
        <authorList>
            <person name="Luo N."/>
        </authorList>
    </citation>
    <scope>NUCLEOTIDE SEQUENCE [LARGE SCALE GENOMIC DNA]</scope>
    <source>
        <strain evidence="18 19">NCIMB 9442</strain>
    </source>
</reference>
<dbReference type="GO" id="GO:0016301">
    <property type="term" value="F:kinase activity"/>
    <property type="evidence" value="ECO:0007669"/>
    <property type="project" value="UniProtKB-KW"/>
</dbReference>
<keyword evidence="18" id="KW-0548">Nucleotidyltransferase</keyword>
<comment type="similarity">
    <text evidence="7">Belongs to the CobU/CobP family.</text>
</comment>
<dbReference type="PIRSF" id="PIRSF006135">
    <property type="entry name" value="CobU"/>
    <property type="match status" value="1"/>
</dbReference>
<comment type="catalytic activity">
    <reaction evidence="1">
        <text>adenosylcob(III)inamide + ATP = adenosylcob(III)inamide phosphate + ADP + H(+)</text>
        <dbReference type="Rhea" id="RHEA:15769"/>
        <dbReference type="ChEBI" id="CHEBI:2480"/>
        <dbReference type="ChEBI" id="CHEBI:15378"/>
        <dbReference type="ChEBI" id="CHEBI:30616"/>
        <dbReference type="ChEBI" id="CHEBI:58502"/>
        <dbReference type="ChEBI" id="CHEBI:456216"/>
        <dbReference type="EC" id="2.7.1.156"/>
    </reaction>
</comment>
<name>A0ABS0J5M3_9BACT</name>
<evidence type="ECO:0000256" key="10">
    <source>
        <dbReference type="ARBA" id="ARBA00022573"/>
    </source>
</evidence>
<evidence type="ECO:0000256" key="9">
    <source>
        <dbReference type="ARBA" id="ARBA00012523"/>
    </source>
</evidence>
<protein>
    <recommendedName>
        <fullName evidence="16">Adenosylcobinamide kinase</fullName>
        <ecNumber evidence="8">2.7.1.156</ecNumber>
        <ecNumber evidence="9">2.7.7.62</ecNumber>
    </recommendedName>
    <alternativeName>
        <fullName evidence="17">Adenosylcobinamide-phosphate guanylyltransferase</fullName>
    </alternativeName>
</protein>
<keyword evidence="12" id="KW-0547">Nucleotide-binding</keyword>
<keyword evidence="15" id="KW-0342">GTP-binding</keyword>
<comment type="function">
    <text evidence="4">Catalyzes ATP-dependent phosphorylation of adenosylcobinamide and addition of GMP to adenosylcobinamide phosphate.</text>
</comment>
<gene>
    <name evidence="18" type="ORF">FVW20_12215</name>
</gene>
<dbReference type="InterPro" id="IPR027417">
    <property type="entry name" value="P-loop_NTPase"/>
</dbReference>
<comment type="catalytic activity">
    <reaction evidence="2">
        <text>adenosylcob(III)inamide phosphate + GTP + H(+) = adenosylcob(III)inamide-GDP + diphosphate</text>
        <dbReference type="Rhea" id="RHEA:22712"/>
        <dbReference type="ChEBI" id="CHEBI:15378"/>
        <dbReference type="ChEBI" id="CHEBI:33019"/>
        <dbReference type="ChEBI" id="CHEBI:37565"/>
        <dbReference type="ChEBI" id="CHEBI:58502"/>
        <dbReference type="ChEBI" id="CHEBI:60487"/>
        <dbReference type="EC" id="2.7.7.62"/>
    </reaction>
</comment>
<comment type="pathway">
    <text evidence="6">Cofactor biosynthesis; adenosylcobalamin biosynthesis; adenosylcobalamin from cob(II)yrinate a,c-diamide: step 5/7.</text>
</comment>
<evidence type="ECO:0000256" key="12">
    <source>
        <dbReference type="ARBA" id="ARBA00022741"/>
    </source>
</evidence>
<dbReference type="PANTHER" id="PTHR34848:SF1">
    <property type="entry name" value="BIFUNCTIONAL ADENOSYLCOBALAMIN BIOSYNTHESIS PROTEIN COBU"/>
    <property type="match status" value="1"/>
</dbReference>
<evidence type="ECO:0000256" key="2">
    <source>
        <dbReference type="ARBA" id="ARBA00000711"/>
    </source>
</evidence>
<dbReference type="Pfam" id="PF02283">
    <property type="entry name" value="CobU"/>
    <property type="match status" value="2"/>
</dbReference>
<proteinExistence type="inferred from homology"/>
<dbReference type="GO" id="GO:0016779">
    <property type="term" value="F:nucleotidyltransferase activity"/>
    <property type="evidence" value="ECO:0007669"/>
    <property type="project" value="UniProtKB-KW"/>
</dbReference>
<dbReference type="Proteomes" id="UP001194469">
    <property type="component" value="Unassembled WGS sequence"/>
</dbReference>
<keyword evidence="14" id="KW-0067">ATP-binding</keyword>
<comment type="caution">
    <text evidence="18">The sequence shown here is derived from an EMBL/GenBank/DDBJ whole genome shotgun (WGS) entry which is preliminary data.</text>
</comment>
<evidence type="ECO:0000256" key="11">
    <source>
        <dbReference type="ARBA" id="ARBA00022679"/>
    </source>
</evidence>
<dbReference type="RefSeq" id="WP_196609833.1">
    <property type="nucleotide sequence ID" value="NZ_VRYY01000365.1"/>
</dbReference>
<evidence type="ECO:0000313" key="18">
    <source>
        <dbReference type="EMBL" id="MBG3877755.1"/>
    </source>
</evidence>
<evidence type="ECO:0000256" key="17">
    <source>
        <dbReference type="ARBA" id="ARBA00030571"/>
    </source>
</evidence>
<evidence type="ECO:0000256" key="7">
    <source>
        <dbReference type="ARBA" id="ARBA00007490"/>
    </source>
</evidence>